<dbReference type="PANTHER" id="PTHR38045">
    <property type="entry name" value="CHROMOSOME 1, WHOLE GENOME SHOTGUN SEQUENCE"/>
    <property type="match status" value="1"/>
</dbReference>
<dbReference type="GO" id="GO:0016829">
    <property type="term" value="F:lyase activity"/>
    <property type="evidence" value="ECO:0007669"/>
    <property type="project" value="InterPro"/>
</dbReference>
<evidence type="ECO:0000259" key="2">
    <source>
        <dbReference type="Pfam" id="PF07940"/>
    </source>
</evidence>
<dbReference type="Gene3D" id="2.70.98.70">
    <property type="match status" value="1"/>
</dbReference>
<dbReference type="InterPro" id="IPR008929">
    <property type="entry name" value="Chondroitin_lyas"/>
</dbReference>
<proteinExistence type="predicted"/>
<dbReference type="KEGG" id="copr:Cop2CBH44_04100"/>
<dbReference type="GO" id="GO:0030313">
    <property type="term" value="C:cell envelope"/>
    <property type="evidence" value="ECO:0007669"/>
    <property type="project" value="UniProtKB-SubCell"/>
</dbReference>
<evidence type="ECO:0000313" key="3">
    <source>
        <dbReference type="EMBL" id="BCI62057.1"/>
    </source>
</evidence>
<evidence type="ECO:0000256" key="1">
    <source>
        <dbReference type="ARBA" id="ARBA00004196"/>
    </source>
</evidence>
<dbReference type="EMBL" id="AP023322">
    <property type="protein sequence ID" value="BCI62057.1"/>
    <property type="molecule type" value="Genomic_DNA"/>
</dbReference>
<sequence>MRKKWLTSVLLGIVVIFSGFSQSGISKKLDTLPSHPRLLMQQGEEKALMEKINKSATWRQIHESIISAGDDLLTRPPLERKKIGMRLLDVSRESLRRIFFLSYSYRMTGEEKYLQRAEKELIAVCRFTDWNPSHFLDVAEMTLGVSIGYDWLYKELPEDSKKIIRAAIRDKGLRPSFDESYNWFLKTENNWNQVCNAGMTFGALATYEEDKEWNKNIILRALRSLPLAMKEYEPDGAYPEGYSYWEYGTTNNVLMLDALNKVLGEDITGSLGRNFIQTAGFYQHMAGPLGRSFNYSDCGEEAGLAPAMFWFADKKKDPSLLWTEKNYLSEAHREYNTANRYLPLALLWGADVNIDSITPPHALMWTGRGRTPVSMMRTSWTSPEAIYVAIKGGSPSSNHAHMDIGSFVMDAGGVRWAMDLGKQDYESLESRNINLWSMTQESSRWQVYRYNNYSHNTLTINNELQQVSGYAPIEHTTHDTTFMSAVCDLSSVYATTVSSCRRGIALVDKKYVMVRDEISAPADTPSTIRWTMLTPAKVKKIKKDRIELEQSGKKLTLKVVGKYPVRLQTWDTRSPNAYDASNAGTVKVGFESEVPAGATGHFTVYLLPEGSTYDSGKNMPLSQWTENITDN</sequence>
<dbReference type="Proteomes" id="UP000594042">
    <property type="component" value="Chromosome"/>
</dbReference>
<dbReference type="PANTHER" id="PTHR38045:SF1">
    <property type="entry name" value="HEPARINASE II_III-LIKE PROTEIN"/>
    <property type="match status" value="1"/>
</dbReference>
<dbReference type="SUPFAM" id="SSF48230">
    <property type="entry name" value="Chondroitin AC/alginate lyase"/>
    <property type="match status" value="1"/>
</dbReference>
<feature type="domain" description="Heparinase II/III-like C-terminal" evidence="2">
    <location>
        <begin position="384"/>
        <end position="552"/>
    </location>
</feature>
<dbReference type="InterPro" id="IPR012480">
    <property type="entry name" value="Hepar_II_III_C"/>
</dbReference>
<dbReference type="Gene3D" id="1.50.10.100">
    <property type="entry name" value="Chondroitin AC/alginate lyase"/>
    <property type="match status" value="1"/>
</dbReference>
<dbReference type="RefSeq" id="WP_200755459.1">
    <property type="nucleotide sequence ID" value="NZ_AP023322.1"/>
</dbReference>
<organism evidence="3 4">
    <name type="scientific">Coprobacter secundus subsp. similis</name>
    <dbReference type="NCBI Taxonomy" id="2751153"/>
    <lineage>
        <taxon>Bacteria</taxon>
        <taxon>Pseudomonadati</taxon>
        <taxon>Bacteroidota</taxon>
        <taxon>Bacteroidia</taxon>
        <taxon>Bacteroidales</taxon>
        <taxon>Barnesiellaceae</taxon>
        <taxon>Coprobacter</taxon>
    </lineage>
</organism>
<gene>
    <name evidence="3" type="ORF">Cop2CBH44_04100</name>
</gene>
<name>A0A7G1HWR7_9BACT</name>
<reference evidence="4" key="1">
    <citation type="submission" date="2020-07" db="EMBL/GenBank/DDBJ databases">
        <title>Complete genome sequencing of Coprobacter sp. strain 2CBH44.</title>
        <authorList>
            <person name="Sakamoto M."/>
            <person name="Murakami T."/>
            <person name="Mori H."/>
        </authorList>
    </citation>
    <scope>NUCLEOTIDE SEQUENCE [LARGE SCALE GENOMIC DNA]</scope>
    <source>
        <strain evidence="4">2CBH44</strain>
    </source>
</reference>
<dbReference type="Pfam" id="PF07940">
    <property type="entry name" value="Hepar_II_III_C"/>
    <property type="match status" value="1"/>
</dbReference>
<accession>A0A7G1HWR7</accession>
<keyword evidence="4" id="KW-1185">Reference proteome</keyword>
<protein>
    <recommendedName>
        <fullName evidence="2">Heparinase II/III-like C-terminal domain-containing protein</fullName>
    </recommendedName>
</protein>
<dbReference type="AlphaFoldDB" id="A0A7G1HWR7"/>
<comment type="subcellular location">
    <subcellularLocation>
        <location evidence="1">Cell envelope</location>
    </subcellularLocation>
</comment>
<evidence type="ECO:0000313" key="4">
    <source>
        <dbReference type="Proteomes" id="UP000594042"/>
    </source>
</evidence>